<reference evidence="2" key="1">
    <citation type="journal article" date="2020" name="Stud. Mycol.">
        <title>101 Dothideomycetes genomes: a test case for predicting lifestyles and emergence of pathogens.</title>
        <authorList>
            <person name="Haridas S."/>
            <person name="Albert R."/>
            <person name="Binder M."/>
            <person name="Bloem J."/>
            <person name="Labutti K."/>
            <person name="Salamov A."/>
            <person name="Andreopoulos B."/>
            <person name="Baker S."/>
            <person name="Barry K."/>
            <person name="Bills G."/>
            <person name="Bluhm B."/>
            <person name="Cannon C."/>
            <person name="Castanera R."/>
            <person name="Culley D."/>
            <person name="Daum C."/>
            <person name="Ezra D."/>
            <person name="Gonzalez J."/>
            <person name="Henrissat B."/>
            <person name="Kuo A."/>
            <person name="Liang C."/>
            <person name="Lipzen A."/>
            <person name="Lutzoni F."/>
            <person name="Magnuson J."/>
            <person name="Mondo S."/>
            <person name="Nolan M."/>
            <person name="Ohm R."/>
            <person name="Pangilinan J."/>
            <person name="Park H.-J."/>
            <person name="Ramirez L."/>
            <person name="Alfaro M."/>
            <person name="Sun H."/>
            <person name="Tritt A."/>
            <person name="Yoshinaga Y."/>
            <person name="Zwiers L.-H."/>
            <person name="Turgeon B."/>
            <person name="Goodwin S."/>
            <person name="Spatafora J."/>
            <person name="Crous P."/>
            <person name="Grigoriev I."/>
        </authorList>
    </citation>
    <scope>NUCLEOTIDE SEQUENCE</scope>
    <source>
        <strain evidence="2">CBS 109.77</strain>
    </source>
</reference>
<dbReference type="InterPro" id="IPR000182">
    <property type="entry name" value="GNAT_dom"/>
</dbReference>
<dbReference type="EMBL" id="MU001986">
    <property type="protein sequence ID" value="KAF2792099.1"/>
    <property type="molecule type" value="Genomic_DNA"/>
</dbReference>
<dbReference type="InterPro" id="IPR016181">
    <property type="entry name" value="Acyl_CoA_acyltransferase"/>
</dbReference>
<dbReference type="PANTHER" id="PTHR42791:SF14">
    <property type="entry name" value="N-ACETYLTRANSFERASE DOMAIN-CONTAINING PROTEIN"/>
    <property type="match status" value="1"/>
</dbReference>
<protein>
    <submittedName>
        <fullName evidence="2">Acyl-CoA N-acyltransferase</fullName>
    </submittedName>
</protein>
<dbReference type="Proteomes" id="UP000799757">
    <property type="component" value="Unassembled WGS sequence"/>
</dbReference>
<organism evidence="2 3">
    <name type="scientific">Melanomma pulvis-pyrius CBS 109.77</name>
    <dbReference type="NCBI Taxonomy" id="1314802"/>
    <lineage>
        <taxon>Eukaryota</taxon>
        <taxon>Fungi</taxon>
        <taxon>Dikarya</taxon>
        <taxon>Ascomycota</taxon>
        <taxon>Pezizomycotina</taxon>
        <taxon>Dothideomycetes</taxon>
        <taxon>Pleosporomycetidae</taxon>
        <taxon>Pleosporales</taxon>
        <taxon>Melanommataceae</taxon>
        <taxon>Melanomma</taxon>
    </lineage>
</organism>
<name>A0A6A6X6Z0_9PLEO</name>
<dbReference type="AlphaFoldDB" id="A0A6A6X6Z0"/>
<evidence type="ECO:0000313" key="2">
    <source>
        <dbReference type="EMBL" id="KAF2792099.1"/>
    </source>
</evidence>
<gene>
    <name evidence="2" type="ORF">K505DRAFT_279469</name>
</gene>
<keyword evidence="2" id="KW-0808">Transferase</keyword>
<dbReference type="CDD" id="cd04301">
    <property type="entry name" value="NAT_SF"/>
    <property type="match status" value="1"/>
</dbReference>
<dbReference type="GO" id="GO:0016747">
    <property type="term" value="F:acyltransferase activity, transferring groups other than amino-acyl groups"/>
    <property type="evidence" value="ECO:0007669"/>
    <property type="project" value="InterPro"/>
</dbReference>
<proteinExistence type="predicted"/>
<accession>A0A6A6X6Z0</accession>
<dbReference type="PROSITE" id="PS51186">
    <property type="entry name" value="GNAT"/>
    <property type="match status" value="1"/>
</dbReference>
<sequence>MPDPTLSVSLLLPEEAPLYQAVRHETFRPTINKILYAREPSQKTLDSVAAKTSDEIRTKGVLYLKCVDSATGAVVAGAKWRYMGHLSPSGAPLPRTLDEVKKELELPPPYEESDPAVFNAIFGLFAQNKLETMGTRPYYVLDTLVTHPEHHRRGAGGLLVKWGCDRADELGVEAFLEASLMGEPLYRRFGFVPVKEVGIDLRKFGGDEEMRFILMRRPAKGERA</sequence>
<dbReference type="Pfam" id="PF00583">
    <property type="entry name" value="Acetyltransf_1"/>
    <property type="match status" value="1"/>
</dbReference>
<dbReference type="PANTHER" id="PTHR42791">
    <property type="entry name" value="GNAT FAMILY ACETYLTRANSFERASE"/>
    <property type="match status" value="1"/>
</dbReference>
<keyword evidence="3" id="KW-1185">Reference proteome</keyword>
<evidence type="ECO:0000313" key="3">
    <source>
        <dbReference type="Proteomes" id="UP000799757"/>
    </source>
</evidence>
<feature type="domain" description="N-acetyltransferase" evidence="1">
    <location>
        <begin position="83"/>
        <end position="220"/>
    </location>
</feature>
<keyword evidence="2" id="KW-0012">Acyltransferase</keyword>
<dbReference type="Gene3D" id="3.40.630.30">
    <property type="match status" value="1"/>
</dbReference>
<dbReference type="InterPro" id="IPR052523">
    <property type="entry name" value="Trichothecene_AcTrans"/>
</dbReference>
<evidence type="ECO:0000259" key="1">
    <source>
        <dbReference type="PROSITE" id="PS51186"/>
    </source>
</evidence>
<dbReference type="SUPFAM" id="SSF55729">
    <property type="entry name" value="Acyl-CoA N-acyltransferases (Nat)"/>
    <property type="match status" value="1"/>
</dbReference>
<dbReference type="OrthoDB" id="2115692at2759"/>